<evidence type="ECO:0000256" key="3">
    <source>
        <dbReference type="ARBA" id="ARBA00023315"/>
    </source>
</evidence>
<dbReference type="CDD" id="cd07990">
    <property type="entry name" value="LPLAT_LCLAT1-like"/>
    <property type="match status" value="1"/>
</dbReference>
<dbReference type="InterPro" id="IPR002123">
    <property type="entry name" value="Plipid/glycerol_acylTrfase"/>
</dbReference>
<feature type="domain" description="Phospholipid/glycerol acyltransferase" evidence="5">
    <location>
        <begin position="134"/>
        <end position="258"/>
    </location>
</feature>
<dbReference type="Pfam" id="PF01553">
    <property type="entry name" value="Acyltransferase"/>
    <property type="match status" value="1"/>
</dbReference>
<keyword evidence="2 6" id="KW-0808">Transferase</keyword>
<accession>A0A0V1K3W3</accession>
<feature type="transmembrane region" description="Helical" evidence="4">
    <location>
        <begin position="102"/>
        <end position="121"/>
    </location>
</feature>
<dbReference type="InterPro" id="IPR032098">
    <property type="entry name" value="Acyltransf_C"/>
</dbReference>
<keyword evidence="4" id="KW-0812">Transmembrane</keyword>
<dbReference type="Proteomes" id="UP000054826">
    <property type="component" value="Unassembled WGS sequence"/>
</dbReference>
<feature type="transmembrane region" description="Helical" evidence="4">
    <location>
        <begin position="147"/>
        <end position="168"/>
    </location>
</feature>
<organism evidence="6 7">
    <name type="scientific">Trichinella pseudospiralis</name>
    <name type="common">Parasitic roundworm</name>
    <dbReference type="NCBI Taxonomy" id="6337"/>
    <lineage>
        <taxon>Eukaryota</taxon>
        <taxon>Metazoa</taxon>
        <taxon>Ecdysozoa</taxon>
        <taxon>Nematoda</taxon>
        <taxon>Enoplea</taxon>
        <taxon>Dorylaimia</taxon>
        <taxon>Trichinellida</taxon>
        <taxon>Trichinellidae</taxon>
        <taxon>Trichinella</taxon>
    </lineage>
</organism>
<sequence>MNDCGDQSGQMMQRFALSVENRYLPTAEKDQVIIMSNRFNKFQKIESLQEGKALKNRAIALQLCIKQLLRNAHTFTNAYNSLLSSEQQPACTKWRFLIDRIVALWLMFSVAMMVLLVKLRVKITGDGIKSSDRAVILMNHRTRLDWMYFWLALYSIDPKLLIYGKIILKSELKSIPGAGWSMQCKNFIFLQRSWEIDRITLKENVDYWSSIDLPFQLLIFPEGTNFCIETKAKSDNFAISNGMQPLEHLLQPRTTGVVYLISELCERGALDSIYDVTVAYPDHLAESETDFVKGHSPEEVHYHIKRYDVNEPCFPRDQKSLAKWVYGLWEEKEQRLAEYFSPNRKTNLCCNTFPGCILYNLTMDKCCLLYAVMVFWLCTLFLVVYFLYTQTIMTLLYFIFAIGMFKFIEYTCNGVEKLQSKVWLNRSQFNCAVDMQADYSEQVPFAYHFRWSDDAYQETNVQLLVVAFGVNACEFVRAYAAGVGGELEPILLEVFRNFQSDPTFGGDRPCSVVQFYSLKGAKKTVICCMSEISYEQLSVELTKEIFRPFIDKPKTVVVLTSRHWEQYRIYHNEPIPKEGTNFLRYLKNSFQVETADGGAVCAALRGSLISGLPAAVMIWCEEAMVPATLFVAYTASSYESVAGVKCFEPIMKLHEMTHLFSEINKEALQKLFERLTLSSGNRFENKILPLPVERNRALTYGVRLKQCSTFETLCYELIPIHKSQSDFQSQSRKLLIKWTISRQTIVAGALNGRRIDRLLLKMANNNNNNNNVEDHLILA</sequence>
<evidence type="ECO:0000313" key="7">
    <source>
        <dbReference type="Proteomes" id="UP000054826"/>
    </source>
</evidence>
<dbReference type="PANTHER" id="PTHR10983">
    <property type="entry name" value="1-ACYLGLYCEROL-3-PHOSPHATE ACYLTRANSFERASE-RELATED"/>
    <property type="match status" value="1"/>
</dbReference>
<keyword evidence="4" id="KW-1133">Transmembrane helix</keyword>
<protein>
    <submittedName>
        <fullName evidence="6">Lysocardiolipin acyltransferase 1</fullName>
    </submittedName>
</protein>
<comment type="similarity">
    <text evidence="1">Belongs to the 1-acyl-sn-glycerol-3-phosphate acyltransferase family.</text>
</comment>
<evidence type="ECO:0000259" key="5">
    <source>
        <dbReference type="SMART" id="SM00563"/>
    </source>
</evidence>
<dbReference type="InterPro" id="IPR016565">
    <property type="entry name" value="Proteasome_assmbl_chp_1"/>
</dbReference>
<keyword evidence="3 6" id="KW-0012">Acyltransferase</keyword>
<keyword evidence="4" id="KW-0472">Membrane</keyword>
<proteinExistence type="inferred from homology"/>
<dbReference type="GO" id="GO:0036149">
    <property type="term" value="P:phosphatidylinositol acyl-chain remodeling"/>
    <property type="evidence" value="ECO:0007669"/>
    <property type="project" value="TreeGrafter"/>
</dbReference>
<name>A0A0V1K3W3_TRIPS</name>
<dbReference type="GO" id="GO:0016746">
    <property type="term" value="F:acyltransferase activity"/>
    <property type="evidence" value="ECO:0007669"/>
    <property type="project" value="UniProtKB-KW"/>
</dbReference>
<gene>
    <name evidence="6" type="primary">LCLAT1</name>
    <name evidence="6" type="ORF">T4C_8738</name>
</gene>
<reference evidence="6 7" key="1">
    <citation type="submission" date="2015-01" db="EMBL/GenBank/DDBJ databases">
        <title>Evolution of Trichinella species and genotypes.</title>
        <authorList>
            <person name="Korhonen P.K."/>
            <person name="Edoardo P."/>
            <person name="Giuseppe L.R."/>
            <person name="Gasser R.B."/>
        </authorList>
    </citation>
    <scope>NUCLEOTIDE SEQUENCE [LARGE SCALE GENOMIC DNA]</scope>
    <source>
        <strain evidence="6">ISS176</strain>
    </source>
</reference>
<evidence type="ECO:0000313" key="6">
    <source>
        <dbReference type="EMBL" id="KRZ41932.1"/>
    </source>
</evidence>
<dbReference type="EMBL" id="JYDV01000018">
    <property type="protein sequence ID" value="KRZ41932.1"/>
    <property type="molecule type" value="Genomic_DNA"/>
</dbReference>
<evidence type="ECO:0000256" key="1">
    <source>
        <dbReference type="ARBA" id="ARBA00008655"/>
    </source>
</evidence>
<dbReference type="GO" id="GO:0043248">
    <property type="term" value="P:proteasome assembly"/>
    <property type="evidence" value="ECO:0007669"/>
    <property type="project" value="InterPro"/>
</dbReference>
<dbReference type="SMART" id="SM00563">
    <property type="entry name" value="PlsC"/>
    <property type="match status" value="1"/>
</dbReference>
<dbReference type="SUPFAM" id="SSF69593">
    <property type="entry name" value="Glycerol-3-phosphate (1)-acyltransferase"/>
    <property type="match status" value="1"/>
</dbReference>
<feature type="transmembrane region" description="Helical" evidence="4">
    <location>
        <begin position="367"/>
        <end position="388"/>
    </location>
</feature>
<dbReference type="AlphaFoldDB" id="A0A0V1K3W3"/>
<dbReference type="Pfam" id="PF16094">
    <property type="entry name" value="PAC1"/>
    <property type="match status" value="1"/>
</dbReference>
<evidence type="ECO:0000256" key="2">
    <source>
        <dbReference type="ARBA" id="ARBA00022679"/>
    </source>
</evidence>
<comment type="caution">
    <text evidence="6">The sequence shown here is derived from an EMBL/GenBank/DDBJ whole genome shotgun (WGS) entry which is preliminary data.</text>
</comment>
<dbReference type="PANTHER" id="PTHR10983:SF16">
    <property type="entry name" value="LYSOCARDIOLIPIN ACYLTRANSFERASE 1"/>
    <property type="match status" value="1"/>
</dbReference>
<evidence type="ECO:0000256" key="4">
    <source>
        <dbReference type="SAM" id="Phobius"/>
    </source>
</evidence>
<dbReference type="Pfam" id="PF16076">
    <property type="entry name" value="Acyltransf_C"/>
    <property type="match status" value="1"/>
</dbReference>
<dbReference type="GO" id="GO:0005783">
    <property type="term" value="C:endoplasmic reticulum"/>
    <property type="evidence" value="ECO:0007669"/>
    <property type="project" value="InterPro"/>
</dbReference>